<dbReference type="EMBL" id="JACIGY010000002">
    <property type="protein sequence ID" value="MBB4411739.1"/>
    <property type="molecule type" value="Genomic_DNA"/>
</dbReference>
<evidence type="ECO:0000313" key="4">
    <source>
        <dbReference type="Proteomes" id="UP000520770"/>
    </source>
</evidence>
<sequence length="171" mass="18974">MLTVLMECRDQEAELAQTLSILVTAAVEGLVSDVIVLDHASHDGSSRVADAAGCRFHSHWDIKDVLRSARGEWLLFIEAGARPQSGWIEEVIEHLAIHKQPARFSPSRNYRRPFFQRIGRSVPPLEYGLILPKKSAIAVAKSGMSLEALAKGHKATKLMSQLIPAWVVRSR</sequence>
<organism evidence="3 6">
    <name type="scientific">Aliirhizobium cellulosilyticum</name>
    <dbReference type="NCBI Taxonomy" id="393664"/>
    <lineage>
        <taxon>Bacteria</taxon>
        <taxon>Pseudomonadati</taxon>
        <taxon>Pseudomonadota</taxon>
        <taxon>Alphaproteobacteria</taxon>
        <taxon>Hyphomicrobiales</taxon>
        <taxon>Rhizobiaceae</taxon>
        <taxon>Aliirhizobium</taxon>
    </lineage>
</organism>
<dbReference type="SUPFAM" id="SSF53448">
    <property type="entry name" value="Nucleotide-diphospho-sugar transferases"/>
    <property type="match status" value="1"/>
</dbReference>
<evidence type="ECO:0000313" key="2">
    <source>
        <dbReference type="EMBL" id="MBB4411739.1"/>
    </source>
</evidence>
<evidence type="ECO:0000313" key="5">
    <source>
        <dbReference type="Proteomes" id="UP000524535"/>
    </source>
</evidence>
<reference evidence="4 5" key="1">
    <citation type="submission" date="2020-08" db="EMBL/GenBank/DDBJ databases">
        <title>Genomic Encyclopedia of Type Strains, Phase IV (KMG-V): Genome sequencing to study the core and pangenomes of soil and plant-associated prokaryotes.</title>
        <authorList>
            <person name="Whitman W."/>
        </authorList>
    </citation>
    <scope>NUCLEOTIDE SEQUENCE [LARGE SCALE GENOMIC DNA]</scope>
    <source>
        <strain evidence="2 5">SEMIA 444</strain>
        <strain evidence="1 4">SEMIA 448</strain>
        <strain evidence="3 6">SEMIA 452</strain>
    </source>
</reference>
<evidence type="ECO:0000313" key="6">
    <source>
        <dbReference type="Proteomes" id="UP000576087"/>
    </source>
</evidence>
<dbReference type="Proteomes" id="UP000520770">
    <property type="component" value="Unassembled WGS sequence"/>
</dbReference>
<gene>
    <name evidence="2" type="ORF">GGE31_002244</name>
    <name evidence="1" type="ORF">GGE33_002245</name>
    <name evidence="3" type="ORF">GGE35_002246</name>
</gene>
<evidence type="ECO:0008006" key="7">
    <source>
        <dbReference type="Google" id="ProtNLM"/>
    </source>
</evidence>
<accession>A0A7W6UY21</accession>
<dbReference type="EMBL" id="JACIHM010000002">
    <property type="protein sequence ID" value="MBB4446430.1"/>
    <property type="molecule type" value="Genomic_DNA"/>
</dbReference>
<evidence type="ECO:0000313" key="3">
    <source>
        <dbReference type="EMBL" id="MBB4446430.1"/>
    </source>
</evidence>
<evidence type="ECO:0000313" key="1">
    <source>
        <dbReference type="EMBL" id="MBB4348503.1"/>
    </source>
</evidence>
<dbReference type="Proteomes" id="UP000524535">
    <property type="component" value="Unassembled WGS sequence"/>
</dbReference>
<name>A0A7W6UY21_9HYPH</name>
<dbReference type="Proteomes" id="UP000576087">
    <property type="component" value="Unassembled WGS sequence"/>
</dbReference>
<dbReference type="Gene3D" id="3.90.550.10">
    <property type="entry name" value="Spore Coat Polysaccharide Biosynthesis Protein SpsA, Chain A"/>
    <property type="match status" value="1"/>
</dbReference>
<comment type="caution">
    <text evidence="3">The sequence shown here is derived from an EMBL/GenBank/DDBJ whole genome shotgun (WGS) entry which is preliminary data.</text>
</comment>
<keyword evidence="5" id="KW-1185">Reference proteome</keyword>
<dbReference type="AlphaFoldDB" id="A0A7W6UY21"/>
<proteinExistence type="predicted"/>
<protein>
    <recommendedName>
        <fullName evidence="7">Glycosyl transferase</fullName>
    </recommendedName>
</protein>
<dbReference type="EMBL" id="JACIGW010000002">
    <property type="protein sequence ID" value="MBB4348503.1"/>
    <property type="molecule type" value="Genomic_DNA"/>
</dbReference>
<dbReference type="InterPro" id="IPR029044">
    <property type="entry name" value="Nucleotide-diphossugar_trans"/>
</dbReference>
<dbReference type="RefSeq" id="WP_183823084.1">
    <property type="nucleotide sequence ID" value="NZ_JACIGW010000002.1"/>
</dbReference>